<evidence type="ECO:0000313" key="13">
    <source>
        <dbReference type="Proteomes" id="UP000075809"/>
    </source>
</evidence>
<dbReference type="GO" id="GO:0005829">
    <property type="term" value="C:cytosol"/>
    <property type="evidence" value="ECO:0007669"/>
    <property type="project" value="UniProtKB-SubCell"/>
</dbReference>
<proteinExistence type="inferred from homology"/>
<keyword evidence="4 12" id="KW-0396">Initiation factor</keyword>
<protein>
    <recommendedName>
        <fullName evidence="7">Translation initiation factor eIF2B subunit delta</fullName>
    </recommendedName>
    <alternativeName>
        <fullName evidence="8">eIF2B GDP-GTP exchange factor subunit delta</fullName>
    </alternativeName>
</protein>
<dbReference type="SUPFAM" id="SSF100950">
    <property type="entry name" value="NagB/RpiA/CoA transferase-like"/>
    <property type="match status" value="1"/>
</dbReference>
<feature type="compositionally biased region" description="Basic and acidic residues" evidence="11">
    <location>
        <begin position="15"/>
        <end position="27"/>
    </location>
</feature>
<dbReference type="AlphaFoldDB" id="A0A151X6L6"/>
<evidence type="ECO:0000313" key="12">
    <source>
        <dbReference type="EMBL" id="KYQ55959.1"/>
    </source>
</evidence>
<dbReference type="GO" id="GO:0007417">
    <property type="term" value="P:central nervous system development"/>
    <property type="evidence" value="ECO:0007669"/>
    <property type="project" value="UniProtKB-ARBA"/>
</dbReference>
<evidence type="ECO:0000256" key="1">
    <source>
        <dbReference type="ARBA" id="ARBA00004514"/>
    </source>
</evidence>
<reference evidence="12 13" key="1">
    <citation type="submission" date="2015-09" db="EMBL/GenBank/DDBJ databases">
        <title>Trachymyrmex zeteki WGS genome.</title>
        <authorList>
            <person name="Nygaard S."/>
            <person name="Hu H."/>
            <person name="Boomsma J."/>
            <person name="Zhang G."/>
        </authorList>
    </citation>
    <scope>NUCLEOTIDE SEQUENCE [LARGE SCALE GENOMIC DNA]</scope>
    <source>
        <strain evidence="12">Tzet28-1</strain>
        <tissue evidence="12">Whole body</tissue>
    </source>
</reference>
<dbReference type="EMBL" id="KQ982482">
    <property type="protein sequence ID" value="KYQ55959.1"/>
    <property type="molecule type" value="Genomic_DNA"/>
</dbReference>
<feature type="region of interest" description="Disordered" evidence="11">
    <location>
        <begin position="924"/>
        <end position="946"/>
    </location>
</feature>
<feature type="region of interest" description="Disordered" evidence="11">
    <location>
        <begin position="89"/>
        <end position="133"/>
    </location>
</feature>
<evidence type="ECO:0000256" key="4">
    <source>
        <dbReference type="ARBA" id="ARBA00022540"/>
    </source>
</evidence>
<dbReference type="PANTHER" id="PTHR10233">
    <property type="entry name" value="TRANSLATION INITIATION FACTOR EIF-2B"/>
    <property type="match status" value="1"/>
</dbReference>
<comment type="similarity">
    <text evidence="2 10">Belongs to the eIF-2B alpha/beta/delta subunits family.</text>
</comment>
<organism evidence="12 13">
    <name type="scientific">Mycetomoellerius zeteki</name>
    <dbReference type="NCBI Taxonomy" id="64791"/>
    <lineage>
        <taxon>Eukaryota</taxon>
        <taxon>Metazoa</taxon>
        <taxon>Ecdysozoa</taxon>
        <taxon>Arthropoda</taxon>
        <taxon>Hexapoda</taxon>
        <taxon>Insecta</taxon>
        <taxon>Pterygota</taxon>
        <taxon>Neoptera</taxon>
        <taxon>Endopterygota</taxon>
        <taxon>Hymenoptera</taxon>
        <taxon>Apocrita</taxon>
        <taxon>Aculeata</taxon>
        <taxon>Formicoidea</taxon>
        <taxon>Formicidae</taxon>
        <taxon>Myrmicinae</taxon>
        <taxon>Mycetomoellerius</taxon>
    </lineage>
</organism>
<dbReference type="GO" id="GO:0005085">
    <property type="term" value="F:guanyl-nucleotide exchange factor activity"/>
    <property type="evidence" value="ECO:0007669"/>
    <property type="project" value="UniProtKB-ARBA"/>
</dbReference>
<dbReference type="PANTHER" id="PTHR10233:SF14">
    <property type="entry name" value="TRANSLATION INITIATION FACTOR EIF-2B SUBUNIT DELTA"/>
    <property type="match status" value="1"/>
</dbReference>
<evidence type="ECO:0000256" key="3">
    <source>
        <dbReference type="ARBA" id="ARBA00022490"/>
    </source>
</evidence>
<evidence type="ECO:0000256" key="11">
    <source>
        <dbReference type="SAM" id="MobiDB-lite"/>
    </source>
</evidence>
<dbReference type="InterPro" id="IPR037171">
    <property type="entry name" value="NagB/RpiA_transferase-like"/>
</dbReference>
<dbReference type="Gene3D" id="3.40.50.10470">
    <property type="entry name" value="Translation initiation factor eif-2b, domain 2"/>
    <property type="match status" value="1"/>
</dbReference>
<dbReference type="InterPro" id="IPR000649">
    <property type="entry name" value="IF-2B-related"/>
</dbReference>
<dbReference type="FunFam" id="3.40.50.10470:FF:000002">
    <property type="entry name" value="Probable translation initiation factor eIF-2B subunit delta"/>
    <property type="match status" value="1"/>
</dbReference>
<evidence type="ECO:0000256" key="9">
    <source>
        <dbReference type="ARBA" id="ARBA00046432"/>
    </source>
</evidence>
<name>A0A151X6L6_9HYME</name>
<feature type="compositionally biased region" description="Basic and acidic residues" evidence="11">
    <location>
        <begin position="96"/>
        <end position="118"/>
    </location>
</feature>
<keyword evidence="13" id="KW-1185">Reference proteome</keyword>
<dbReference type="InterPro" id="IPR042529">
    <property type="entry name" value="IF_2B-like_C"/>
</dbReference>
<dbReference type="Proteomes" id="UP000075809">
    <property type="component" value="Unassembled WGS sequence"/>
</dbReference>
<comment type="subcellular location">
    <subcellularLocation>
        <location evidence="1">Cytoplasm</location>
        <location evidence="1">Cytosol</location>
    </subcellularLocation>
</comment>
<accession>A0A151X6L6</accession>
<comment type="subunit">
    <text evidence="9">Component of the translation initiation factor 2B (eIF2B) complex which is a heterodecamer of two sets of five different subunits: alpha, beta, gamma, delta and epsilon. Subunits alpha, beta and delta comprise a regulatory subcomplex and subunits epsilon and gamma comprise a catalytic subcomplex. Within the complex, the hexameric regulatory complex resides at the center, with the two heterodimeric catalytic subcomplexes bound on opposite sides.</text>
</comment>
<keyword evidence="3" id="KW-0963">Cytoplasm</keyword>
<evidence type="ECO:0000256" key="2">
    <source>
        <dbReference type="ARBA" id="ARBA00007251"/>
    </source>
</evidence>
<sequence>MSLPKSNEKPNLSQKTREEIKMERDAKKAAKAAAKAAKINSDKADNAKNVASVNYCKILEKNTKADATVATVSLPTDVLKENAIQSLNVQNSASESKNEGKSKAELRAERRAKQEAQRAAKQQQLAKNNIKSEESLKPRVETVSECPVKKSIVNNAMRENAHTVNLFKHLYQERERSLFNIAIVNSNIHPAIVRLGVQYANKVIVGSNARCVGLLAAVKQVIQDFEKPIHEDFIRGLEANLKESLKYLCHCRPLGVSMHNAMRHLTWQMTQFPSTLSDEKAKNKLQGIIDTYISEQIQLADKAISLTIQSKISDGNVILTYGYSSLIHKILVEAHAAGKQFRVVVVDGRPWLEGKEQLRRLAKHGIECSYILINALSFIMPEVSKVFLGAHAILANGAVMSRVGTAQVALMAKAFNVPVLVACETHKSSERVQTDSIVHNELGNADDLVNHQSNSSSKRSLLSNWRTKKSLNLLNITYDVTPADLVTAVVTELAILPCTSVPVILRIKPSEKYNIKVEFSEKLHYCLRLHDYTLEHKINVLKELGVPVISTSLLNHTLYHLRTKLSMFKNKVNIPEQQNIAENIFGGEVPKDISKLELNDKLTVQEYYQTCLLYCKNQIFNLPYLDDKILLHSYIKMKSIRMIAETLKVLRLDLHYDEKMIKRNPSVIIASADNIRLLLNNSTEILGIPIVTFLRKYPFILLQDAVNVKRLLMLFEKYEIPNKYCQAKYCMNIFLLNHEDVQERLEMIKQHPDLKMWYKHPRILQIIYRINQIKRRIEYFNIMNSCNWIKPQMFLSSNSLMDRSLQTGLVSSRKNLKHIFIQELGVDKSNLLRRHEHWKTVSFIDIMQMLQYLKTHFTINDICSNIHIVLYEQSIVKKVLADLKRQYQNTEYSFTNSQYLALCLYMLEKNSHFTGNGVWMKHHHEQSTKEQSLEKRNTTKKFDDSTSTLENINNNFNMKDNSNIDHYDTDIRL</sequence>
<dbReference type="GO" id="GO:0140535">
    <property type="term" value="C:intracellular protein-containing complex"/>
    <property type="evidence" value="ECO:0007669"/>
    <property type="project" value="UniProtKB-ARBA"/>
</dbReference>
<evidence type="ECO:0000256" key="7">
    <source>
        <dbReference type="ARBA" id="ARBA00044147"/>
    </source>
</evidence>
<feature type="region of interest" description="Disordered" evidence="11">
    <location>
        <begin position="1"/>
        <end position="27"/>
    </location>
</feature>
<dbReference type="GO" id="GO:0048513">
    <property type="term" value="P:animal organ development"/>
    <property type="evidence" value="ECO:0007669"/>
    <property type="project" value="UniProtKB-ARBA"/>
</dbReference>
<dbReference type="STRING" id="64791.A0A151X6L6"/>
<gene>
    <name evidence="12" type="ORF">ALC60_05242</name>
</gene>
<dbReference type="GO" id="GO:0003743">
    <property type="term" value="F:translation initiation factor activity"/>
    <property type="evidence" value="ECO:0007669"/>
    <property type="project" value="UniProtKB-KW"/>
</dbReference>
<evidence type="ECO:0000256" key="6">
    <source>
        <dbReference type="ARBA" id="ARBA00043898"/>
    </source>
</evidence>
<evidence type="ECO:0000256" key="5">
    <source>
        <dbReference type="ARBA" id="ARBA00022917"/>
    </source>
</evidence>
<evidence type="ECO:0000256" key="8">
    <source>
        <dbReference type="ARBA" id="ARBA00044356"/>
    </source>
</evidence>
<comment type="function">
    <text evidence="6">Acts as a component of the translation initiation factor 2B (eIF2B) complex, which catalyzes the exchange of GDP for GTP on eukaryotic initiation factor 2 (eIF2) gamma subunit. Its guanine nucleotide exchange factor activity is repressed when bound to eIF2 complex phosphorylated on the alpha subunit, thereby limiting the amount of methionyl-initiator methionine tRNA available to the ribosome and consequently global translation is repressed.</text>
</comment>
<keyword evidence="5" id="KW-0648">Protein biosynthesis</keyword>
<dbReference type="Pfam" id="PF01008">
    <property type="entry name" value="IF-2B"/>
    <property type="match status" value="1"/>
</dbReference>
<evidence type="ECO:0000256" key="10">
    <source>
        <dbReference type="RuleBase" id="RU003814"/>
    </source>
</evidence>
<feature type="compositionally biased region" description="Basic and acidic residues" evidence="11">
    <location>
        <begin position="925"/>
        <end position="944"/>
    </location>
</feature>